<keyword evidence="5" id="KW-0560">Oxidoreductase</keyword>
<name>A0AAW4GB83_GORRU</name>
<sequence>MSVVVDPETLADMKAAADSTIQTKVDLLQQCTRPTHDDGRRVRLHYNATPVQICGDGQVDSITFHAPDGQETITAAGLVIPSIGYAATSIAGLPFDAATNTVPNDGGRVLQDDDTVMDGIYVTGWIRRGSTGGIGMNKLDAREVARAVIDDFQARPIHTPREGYREDLVSLLDGRGTQPIGLDGWQRINNAELDAGHALGRARLKLIARAEMHRIASAE</sequence>
<evidence type="ECO:0000313" key="7">
    <source>
        <dbReference type="Proteomes" id="UP001195196"/>
    </source>
</evidence>
<evidence type="ECO:0000256" key="5">
    <source>
        <dbReference type="ARBA" id="ARBA00023002"/>
    </source>
</evidence>
<reference evidence="6" key="1">
    <citation type="submission" date="2021-02" db="EMBL/GenBank/DDBJ databases">
        <title>Taxonomy, biology and ecology of Rhodococcus bacteria occurring in California pistachio and other woody hosts as revealed by genome sequence analyses.</title>
        <authorList>
            <person name="Riely B."/>
            <person name="Gai Y."/>
        </authorList>
    </citation>
    <scope>NUCLEOTIDE SEQUENCE</scope>
    <source>
        <strain evidence="6">BP-295</strain>
    </source>
</reference>
<evidence type="ECO:0000256" key="4">
    <source>
        <dbReference type="ARBA" id="ARBA00022857"/>
    </source>
</evidence>
<evidence type="ECO:0000313" key="6">
    <source>
        <dbReference type="EMBL" id="MBM7280593.1"/>
    </source>
</evidence>
<evidence type="ECO:0000256" key="2">
    <source>
        <dbReference type="ARBA" id="ARBA00022630"/>
    </source>
</evidence>
<dbReference type="GO" id="GO:0016491">
    <property type="term" value="F:oxidoreductase activity"/>
    <property type="evidence" value="ECO:0007669"/>
    <property type="project" value="UniProtKB-KW"/>
</dbReference>
<dbReference type="PANTHER" id="PTHR48467">
    <property type="entry name" value="GLUTAMATE SYNTHASE 1 [NADH], CHLOROPLASTIC-LIKE"/>
    <property type="match status" value="1"/>
</dbReference>
<keyword evidence="4" id="KW-0521">NADP</keyword>
<protein>
    <recommendedName>
        <fullName evidence="8">Ferredoxin--NADP(+) reductase</fullName>
    </recommendedName>
</protein>
<evidence type="ECO:0008006" key="8">
    <source>
        <dbReference type="Google" id="ProtNLM"/>
    </source>
</evidence>
<dbReference type="InterPro" id="IPR036188">
    <property type="entry name" value="FAD/NAD-bd_sf"/>
</dbReference>
<dbReference type="AlphaFoldDB" id="A0AAW4GB83"/>
<keyword evidence="2" id="KW-0285">Flavoprotein</keyword>
<dbReference type="RefSeq" id="WP_182374531.1">
    <property type="nucleotide sequence ID" value="NZ_CP059695.1"/>
</dbReference>
<proteinExistence type="predicted"/>
<dbReference type="InterPro" id="IPR055275">
    <property type="entry name" value="Ferredox_Rdtase"/>
</dbReference>
<comment type="caution">
    <text evidence="6">The sequence shown here is derived from an EMBL/GenBank/DDBJ whole genome shotgun (WGS) entry which is preliminary data.</text>
</comment>
<dbReference type="EMBL" id="JAFFGU010000027">
    <property type="protein sequence ID" value="MBM7280593.1"/>
    <property type="molecule type" value="Genomic_DNA"/>
</dbReference>
<comment type="cofactor">
    <cofactor evidence="1">
        <name>FAD</name>
        <dbReference type="ChEBI" id="CHEBI:57692"/>
    </cofactor>
</comment>
<gene>
    <name evidence="6" type="ORF">JTZ10_22890</name>
</gene>
<evidence type="ECO:0000256" key="3">
    <source>
        <dbReference type="ARBA" id="ARBA00022827"/>
    </source>
</evidence>
<dbReference type="SUPFAM" id="SSF51905">
    <property type="entry name" value="FAD/NAD(P)-binding domain"/>
    <property type="match status" value="1"/>
</dbReference>
<keyword evidence="3" id="KW-0274">FAD</keyword>
<accession>A0AAW4GB83</accession>
<dbReference type="Gene3D" id="3.40.50.720">
    <property type="entry name" value="NAD(P)-binding Rossmann-like Domain"/>
    <property type="match status" value="1"/>
</dbReference>
<organism evidence="6 7">
    <name type="scientific">Gordonia rubripertincta</name>
    <name type="common">Rhodococcus corallinus</name>
    <dbReference type="NCBI Taxonomy" id="36822"/>
    <lineage>
        <taxon>Bacteria</taxon>
        <taxon>Bacillati</taxon>
        <taxon>Actinomycetota</taxon>
        <taxon>Actinomycetes</taxon>
        <taxon>Mycobacteriales</taxon>
        <taxon>Gordoniaceae</taxon>
        <taxon>Gordonia</taxon>
    </lineage>
</organism>
<dbReference type="PANTHER" id="PTHR48467:SF1">
    <property type="entry name" value="GLUTAMATE SYNTHASE 1 [NADH], CHLOROPLASTIC-LIKE"/>
    <property type="match status" value="1"/>
</dbReference>
<evidence type="ECO:0000256" key="1">
    <source>
        <dbReference type="ARBA" id="ARBA00001974"/>
    </source>
</evidence>
<dbReference type="Proteomes" id="UP001195196">
    <property type="component" value="Unassembled WGS sequence"/>
</dbReference>